<sequence>MYRVILVIVLLSANSLLSRAQTTPDMTAFGYALGEKLTIPECPCQIVKSTTGSGVLYAKHFKGYKYTTGPGIPVSSTCFERIDIDKYTVKKSDQLDPLPAFTDGEIRVRFAPADAPSKDMCPTGTFDASVSDSKLIAVYFIIYTGDANNIFETLKKKYGTNVALKNYQMQNGYGATLNYYTAAWGFPNLYVILLSSLHSSLSEQFGKVTIELPQKSDAQPEAKRKL</sequence>
<dbReference type="EMBL" id="JACHCB010000010">
    <property type="protein sequence ID" value="MBB6111065.1"/>
    <property type="molecule type" value="Genomic_DNA"/>
</dbReference>
<gene>
    <name evidence="2" type="ORF">HDF23_003832</name>
</gene>
<feature type="signal peptide" evidence="1">
    <location>
        <begin position="1"/>
        <end position="20"/>
    </location>
</feature>
<organism evidence="2 3">
    <name type="scientific">Mucilaginibacter lappiensis</name>
    <dbReference type="NCBI Taxonomy" id="354630"/>
    <lineage>
        <taxon>Bacteria</taxon>
        <taxon>Pseudomonadati</taxon>
        <taxon>Bacteroidota</taxon>
        <taxon>Sphingobacteriia</taxon>
        <taxon>Sphingobacteriales</taxon>
        <taxon>Sphingobacteriaceae</taxon>
        <taxon>Mucilaginibacter</taxon>
    </lineage>
</organism>
<feature type="chain" id="PRO_5046540894" evidence="1">
    <location>
        <begin position="21"/>
        <end position="226"/>
    </location>
</feature>
<evidence type="ECO:0000313" key="2">
    <source>
        <dbReference type="EMBL" id="MBB6111065.1"/>
    </source>
</evidence>
<evidence type="ECO:0000256" key="1">
    <source>
        <dbReference type="SAM" id="SignalP"/>
    </source>
</evidence>
<dbReference type="RefSeq" id="WP_076375127.1">
    <property type="nucleotide sequence ID" value="NZ_FTMG01000010.1"/>
</dbReference>
<dbReference type="Proteomes" id="UP000541583">
    <property type="component" value="Unassembled WGS sequence"/>
</dbReference>
<keyword evidence="1" id="KW-0732">Signal</keyword>
<proteinExistence type="predicted"/>
<comment type="caution">
    <text evidence="2">The sequence shown here is derived from an EMBL/GenBank/DDBJ whole genome shotgun (WGS) entry which is preliminary data.</text>
</comment>
<accession>A0ABR6PMS6</accession>
<protein>
    <submittedName>
        <fullName evidence="2">Uncharacterized protein</fullName>
    </submittedName>
</protein>
<evidence type="ECO:0000313" key="3">
    <source>
        <dbReference type="Proteomes" id="UP000541583"/>
    </source>
</evidence>
<reference evidence="2 3" key="1">
    <citation type="submission" date="2020-08" db="EMBL/GenBank/DDBJ databases">
        <title>Genomic Encyclopedia of Type Strains, Phase IV (KMG-V): Genome sequencing to study the core and pangenomes of soil and plant-associated prokaryotes.</title>
        <authorList>
            <person name="Whitman W."/>
        </authorList>
    </citation>
    <scope>NUCLEOTIDE SEQUENCE [LARGE SCALE GENOMIC DNA]</scope>
    <source>
        <strain evidence="2 3">ANJLi2</strain>
    </source>
</reference>
<name>A0ABR6PMS6_9SPHI</name>
<keyword evidence="3" id="KW-1185">Reference proteome</keyword>